<name>A0A3A5HIN1_9ACTN</name>
<dbReference type="Pfam" id="PF06966">
    <property type="entry name" value="DUF1295"/>
    <property type="match status" value="1"/>
</dbReference>
<protein>
    <submittedName>
        <fullName evidence="2">DUF1295 domain-containing protein</fullName>
    </submittedName>
</protein>
<comment type="caution">
    <text evidence="2">The sequence shown here is derived from an EMBL/GenBank/DDBJ whole genome shotgun (WGS) entry which is preliminary data.</text>
</comment>
<dbReference type="PANTHER" id="PTHR32251">
    <property type="entry name" value="3-OXO-5-ALPHA-STEROID 4-DEHYDROGENASE"/>
    <property type="match status" value="1"/>
</dbReference>
<dbReference type="Proteomes" id="UP000276542">
    <property type="component" value="Unassembled WGS sequence"/>
</dbReference>
<evidence type="ECO:0000256" key="1">
    <source>
        <dbReference type="SAM" id="Phobius"/>
    </source>
</evidence>
<keyword evidence="1" id="KW-0472">Membrane</keyword>
<dbReference type="PANTHER" id="PTHR32251:SF33">
    <property type="entry name" value="STEROID 5-ALPHA REDUCTASE C-TERMINAL DOMAIN-CONTAINING PROTEIN"/>
    <property type="match status" value="1"/>
</dbReference>
<feature type="transmembrane region" description="Helical" evidence="1">
    <location>
        <begin position="112"/>
        <end position="130"/>
    </location>
</feature>
<proteinExistence type="predicted"/>
<feature type="transmembrane region" description="Helical" evidence="1">
    <location>
        <begin position="12"/>
        <end position="32"/>
    </location>
</feature>
<gene>
    <name evidence="2" type="ORF">D4739_11380</name>
</gene>
<dbReference type="PROSITE" id="PS50244">
    <property type="entry name" value="S5A_REDUCTASE"/>
    <property type="match status" value="1"/>
</dbReference>
<feature type="transmembrane region" description="Helical" evidence="1">
    <location>
        <begin position="164"/>
        <end position="185"/>
    </location>
</feature>
<dbReference type="GO" id="GO:0016020">
    <property type="term" value="C:membrane"/>
    <property type="evidence" value="ECO:0007669"/>
    <property type="project" value="TreeGrafter"/>
</dbReference>
<keyword evidence="1" id="KW-1133">Transmembrane helix</keyword>
<dbReference type="EMBL" id="QYRP01000002">
    <property type="protein sequence ID" value="RJS47914.1"/>
    <property type="molecule type" value="Genomic_DNA"/>
</dbReference>
<dbReference type="InterPro" id="IPR010721">
    <property type="entry name" value="UstE-like"/>
</dbReference>
<feature type="transmembrane region" description="Helical" evidence="1">
    <location>
        <begin position="38"/>
        <end position="60"/>
    </location>
</feature>
<organism evidence="2 3">
    <name type="scientific">Nocardioides cavernaquae</name>
    <dbReference type="NCBI Taxonomy" id="2321396"/>
    <lineage>
        <taxon>Bacteria</taxon>
        <taxon>Bacillati</taxon>
        <taxon>Actinomycetota</taxon>
        <taxon>Actinomycetes</taxon>
        <taxon>Propionibacteriales</taxon>
        <taxon>Nocardioidaceae</taxon>
        <taxon>Nocardioides</taxon>
    </lineage>
</organism>
<evidence type="ECO:0000313" key="2">
    <source>
        <dbReference type="EMBL" id="RJS47914.1"/>
    </source>
</evidence>
<evidence type="ECO:0000313" key="3">
    <source>
        <dbReference type="Proteomes" id="UP000276542"/>
    </source>
</evidence>
<keyword evidence="3" id="KW-1185">Reference proteome</keyword>
<reference evidence="3" key="1">
    <citation type="submission" date="2018-09" db="EMBL/GenBank/DDBJ databases">
        <authorList>
            <person name="Zhu H."/>
        </authorList>
    </citation>
    <scope>NUCLEOTIDE SEQUENCE [LARGE SCALE GENOMIC DNA]</scope>
    <source>
        <strain evidence="3">K1W22B-1</strain>
    </source>
</reference>
<keyword evidence="1" id="KW-0812">Transmembrane</keyword>
<feature type="transmembrane region" description="Helical" evidence="1">
    <location>
        <begin position="72"/>
        <end position="92"/>
    </location>
</feature>
<accession>A0A3A5HIN1</accession>
<dbReference type="Gene3D" id="1.20.120.1630">
    <property type="match status" value="1"/>
</dbReference>
<sequence>MPGGPRLIRFSTVINFQKCLMFAYLGALMWLYDDHTAAATSMAAWIYLALHGSYGLVWYLKDKAFPDPGWQHRLTLPGAVNAILGVLGWYWLFGWLLISGRGGDYPIDDKPWFALCITLVTLGSVVMIAADAQKFFTLRIQGGLITDGMFRFVRHPNYTGEMMIYLGFALMVWHWLPFVVLAWVWGGLFTANMLAKEASMSRYPEWAAYKARTRWVIPRVL</sequence>
<dbReference type="AlphaFoldDB" id="A0A3A5HIN1"/>
<dbReference type="OrthoDB" id="7203053at2"/>